<dbReference type="RefSeq" id="WP_177184603.1">
    <property type="nucleotide sequence ID" value="NZ_FOOY01000004.1"/>
</dbReference>
<name>A0A1I2P3N9_9BACL</name>
<dbReference type="Proteomes" id="UP000198752">
    <property type="component" value="Unassembled WGS sequence"/>
</dbReference>
<evidence type="ECO:0000313" key="2">
    <source>
        <dbReference type="Proteomes" id="UP000198752"/>
    </source>
</evidence>
<dbReference type="EMBL" id="FOOY01000004">
    <property type="protein sequence ID" value="SFG09689.1"/>
    <property type="molecule type" value="Genomic_DNA"/>
</dbReference>
<evidence type="ECO:0000313" key="1">
    <source>
        <dbReference type="EMBL" id="SFG09689.1"/>
    </source>
</evidence>
<accession>A0A1I2P3N9</accession>
<sequence length="54" mass="6012">MSEHASNDEIARDITIAWLGQPSSSHFVTDKQAAEAYKLFLKAVQNPYESEGND</sequence>
<organism evidence="1 2">
    <name type="scientific">Sporolactobacillus nakayamae</name>
    <dbReference type="NCBI Taxonomy" id="269670"/>
    <lineage>
        <taxon>Bacteria</taxon>
        <taxon>Bacillati</taxon>
        <taxon>Bacillota</taxon>
        <taxon>Bacilli</taxon>
        <taxon>Bacillales</taxon>
        <taxon>Sporolactobacillaceae</taxon>
        <taxon>Sporolactobacillus</taxon>
    </lineage>
</organism>
<dbReference type="STRING" id="269670.SAMN02982927_00658"/>
<gene>
    <name evidence="1" type="ORF">SAMN02982927_00658</name>
</gene>
<protein>
    <submittedName>
        <fullName evidence="1">Uncharacterized protein</fullName>
    </submittedName>
</protein>
<reference evidence="2" key="1">
    <citation type="submission" date="2016-10" db="EMBL/GenBank/DDBJ databases">
        <authorList>
            <person name="Varghese N."/>
            <person name="Submissions S."/>
        </authorList>
    </citation>
    <scope>NUCLEOTIDE SEQUENCE [LARGE SCALE GENOMIC DNA]</scope>
    <source>
        <strain evidence="2">ATCC 700379</strain>
    </source>
</reference>
<dbReference type="AlphaFoldDB" id="A0A1I2P3N9"/>
<proteinExistence type="predicted"/>
<keyword evidence="2" id="KW-1185">Reference proteome</keyword>